<dbReference type="SUPFAM" id="SSF55874">
    <property type="entry name" value="ATPase domain of HSP90 chaperone/DNA topoisomerase II/histidine kinase"/>
    <property type="match status" value="1"/>
</dbReference>
<dbReference type="GO" id="GO:0000155">
    <property type="term" value="F:phosphorelay sensor kinase activity"/>
    <property type="evidence" value="ECO:0007669"/>
    <property type="project" value="InterPro"/>
</dbReference>
<dbReference type="GO" id="GO:0046983">
    <property type="term" value="F:protein dimerization activity"/>
    <property type="evidence" value="ECO:0007669"/>
    <property type="project" value="InterPro"/>
</dbReference>
<comment type="catalytic activity">
    <reaction evidence="1">
        <text>ATP + protein L-histidine = ADP + protein N-phospho-L-histidine.</text>
        <dbReference type="EC" id="2.7.13.3"/>
    </reaction>
</comment>
<evidence type="ECO:0000259" key="11">
    <source>
        <dbReference type="SMART" id="SM00387"/>
    </source>
</evidence>
<dbReference type="PANTHER" id="PTHR24421">
    <property type="entry name" value="NITRATE/NITRITE SENSOR PROTEIN NARX-RELATED"/>
    <property type="match status" value="1"/>
</dbReference>
<dbReference type="InterPro" id="IPR036890">
    <property type="entry name" value="HATPase_C_sf"/>
</dbReference>
<feature type="transmembrane region" description="Helical" evidence="10">
    <location>
        <begin position="114"/>
        <end position="136"/>
    </location>
</feature>
<keyword evidence="7" id="KW-0067">ATP-binding</keyword>
<evidence type="ECO:0000313" key="13">
    <source>
        <dbReference type="Proteomes" id="UP000230407"/>
    </source>
</evidence>
<keyword evidence="3" id="KW-0597">Phosphoprotein</keyword>
<evidence type="ECO:0000256" key="6">
    <source>
        <dbReference type="ARBA" id="ARBA00022777"/>
    </source>
</evidence>
<evidence type="ECO:0000256" key="2">
    <source>
        <dbReference type="ARBA" id="ARBA00012438"/>
    </source>
</evidence>
<reference evidence="12 13" key="1">
    <citation type="submission" date="2017-11" db="EMBL/GenBank/DDBJ databases">
        <title>Streptomyces carmine sp. nov., a novel actinomycete isolated from Sophora alopecuroides in Xinjiang, China.</title>
        <authorList>
            <person name="Wang Y."/>
            <person name="Luo X."/>
            <person name="Wan C."/>
            <person name="Zhang L."/>
        </authorList>
    </citation>
    <scope>NUCLEOTIDE SEQUENCE [LARGE SCALE GENOMIC DNA]</scope>
    <source>
        <strain evidence="12 13">TRM SA0054</strain>
    </source>
</reference>
<keyword evidence="6 12" id="KW-0418">Kinase</keyword>
<accession>A0A2M8LT00</accession>
<dbReference type="GO" id="GO:0005524">
    <property type="term" value="F:ATP binding"/>
    <property type="evidence" value="ECO:0007669"/>
    <property type="project" value="UniProtKB-KW"/>
</dbReference>
<dbReference type="Pfam" id="PF13796">
    <property type="entry name" value="Sensor"/>
    <property type="match status" value="1"/>
</dbReference>
<feature type="domain" description="Histidine kinase/HSP90-like ATPase" evidence="11">
    <location>
        <begin position="334"/>
        <end position="424"/>
    </location>
</feature>
<dbReference type="Pfam" id="PF07730">
    <property type="entry name" value="HisKA_3"/>
    <property type="match status" value="1"/>
</dbReference>
<evidence type="ECO:0000256" key="5">
    <source>
        <dbReference type="ARBA" id="ARBA00022741"/>
    </source>
</evidence>
<feature type="transmembrane region" description="Helical" evidence="10">
    <location>
        <begin position="40"/>
        <end position="73"/>
    </location>
</feature>
<keyword evidence="10" id="KW-0472">Membrane</keyword>
<keyword evidence="10" id="KW-0812">Transmembrane</keyword>
<name>A0A2M8LT00_9ACTN</name>
<evidence type="ECO:0000256" key="9">
    <source>
        <dbReference type="SAM" id="MobiDB-lite"/>
    </source>
</evidence>
<proteinExistence type="predicted"/>
<dbReference type="RefSeq" id="WP_100204318.1">
    <property type="nucleotide sequence ID" value="NZ_PGGW01000067.1"/>
</dbReference>
<evidence type="ECO:0000256" key="10">
    <source>
        <dbReference type="SAM" id="Phobius"/>
    </source>
</evidence>
<dbReference type="EMBL" id="PGGW01000067">
    <property type="protein sequence ID" value="PJE95066.1"/>
    <property type="molecule type" value="Genomic_DNA"/>
</dbReference>
<keyword evidence="13" id="KW-1185">Reference proteome</keyword>
<evidence type="ECO:0000256" key="3">
    <source>
        <dbReference type="ARBA" id="ARBA00022553"/>
    </source>
</evidence>
<evidence type="ECO:0000256" key="7">
    <source>
        <dbReference type="ARBA" id="ARBA00022840"/>
    </source>
</evidence>
<comment type="caution">
    <text evidence="12">The sequence shown here is derived from an EMBL/GenBank/DDBJ whole genome shotgun (WGS) entry which is preliminary data.</text>
</comment>
<dbReference type="Proteomes" id="UP000230407">
    <property type="component" value="Unassembled WGS sequence"/>
</dbReference>
<protein>
    <recommendedName>
        <fullName evidence="2">histidine kinase</fullName>
        <ecNumber evidence="2">2.7.13.3</ecNumber>
    </recommendedName>
</protein>
<dbReference type="GO" id="GO:0016020">
    <property type="term" value="C:membrane"/>
    <property type="evidence" value="ECO:0007669"/>
    <property type="project" value="InterPro"/>
</dbReference>
<dbReference type="AlphaFoldDB" id="A0A2M8LT00"/>
<evidence type="ECO:0000313" key="12">
    <source>
        <dbReference type="EMBL" id="PJE95066.1"/>
    </source>
</evidence>
<sequence>MPDVDSVPAASEPARSRDAFSRARAALDALEHLSGGLGTAVLAVVALFWLAVTLLLCPVGVGLLMVPLALRAVRAVAERERARLSRWGPRVVGPPPGPLRLRAAAADPATRRELGWLVTHATTGLLLGLLGLTMPLRAVQDSTFPLWWGLLPAEEAESSALGLWTVHDHGDALGVAALGLGWLAVSVLLMPGMARLQAWPGRRLLAPGPGTDLALRVAELTATRAAALDAHAAELRRIERSLHDGTQNRLVAVNVLLGAARRALARDPAGADAVLERAQEAAEQALAELRGVVRGILPPVLADRSLADALTSLAATCPVPCRVDTDLPGRCAASVEATAYFVVAEALTNAARHSGARHAAVTARRDGDRLHLRITDDGKGGADEGGGSGLTGMRRRTEAHDGTLILTSPPGGPTTLEVSLPCGS</sequence>
<dbReference type="InterPro" id="IPR025828">
    <property type="entry name" value="Put_sensor_dom"/>
</dbReference>
<dbReference type="InterPro" id="IPR050482">
    <property type="entry name" value="Sensor_HK_TwoCompSys"/>
</dbReference>
<evidence type="ECO:0000256" key="8">
    <source>
        <dbReference type="ARBA" id="ARBA00023012"/>
    </source>
</evidence>
<dbReference type="CDD" id="cd16917">
    <property type="entry name" value="HATPase_UhpB-NarQ-NarX-like"/>
    <property type="match status" value="1"/>
</dbReference>
<keyword evidence="4" id="KW-0808">Transferase</keyword>
<evidence type="ECO:0000256" key="1">
    <source>
        <dbReference type="ARBA" id="ARBA00000085"/>
    </source>
</evidence>
<dbReference type="EC" id="2.7.13.3" evidence="2"/>
<organism evidence="12 13">
    <name type="scientific">Streptomyces carminius</name>
    <dbReference type="NCBI Taxonomy" id="2665496"/>
    <lineage>
        <taxon>Bacteria</taxon>
        <taxon>Bacillati</taxon>
        <taxon>Actinomycetota</taxon>
        <taxon>Actinomycetes</taxon>
        <taxon>Kitasatosporales</taxon>
        <taxon>Streptomycetaceae</taxon>
        <taxon>Streptomyces</taxon>
    </lineage>
</organism>
<dbReference type="InterPro" id="IPR003594">
    <property type="entry name" value="HATPase_dom"/>
</dbReference>
<keyword evidence="5" id="KW-0547">Nucleotide-binding</keyword>
<gene>
    <name evidence="12" type="ORF">CUT44_25795</name>
</gene>
<dbReference type="PANTHER" id="PTHR24421:SF10">
    <property type="entry name" value="NITRATE_NITRITE SENSOR PROTEIN NARQ"/>
    <property type="match status" value="1"/>
</dbReference>
<feature type="region of interest" description="Disordered" evidence="9">
    <location>
        <begin position="374"/>
        <end position="424"/>
    </location>
</feature>
<dbReference type="Pfam" id="PF02518">
    <property type="entry name" value="HATPase_c"/>
    <property type="match status" value="1"/>
</dbReference>
<dbReference type="SMART" id="SM00387">
    <property type="entry name" value="HATPase_c"/>
    <property type="match status" value="1"/>
</dbReference>
<dbReference type="Gene3D" id="1.20.5.1930">
    <property type="match status" value="1"/>
</dbReference>
<keyword evidence="10" id="KW-1133">Transmembrane helix</keyword>
<feature type="transmembrane region" description="Helical" evidence="10">
    <location>
        <begin position="172"/>
        <end position="194"/>
    </location>
</feature>
<evidence type="ECO:0000256" key="4">
    <source>
        <dbReference type="ARBA" id="ARBA00022679"/>
    </source>
</evidence>
<dbReference type="Gene3D" id="3.30.565.10">
    <property type="entry name" value="Histidine kinase-like ATPase, C-terminal domain"/>
    <property type="match status" value="1"/>
</dbReference>
<dbReference type="InterPro" id="IPR011712">
    <property type="entry name" value="Sig_transdc_His_kin_sub3_dim/P"/>
</dbReference>
<keyword evidence="8" id="KW-0902">Two-component regulatory system</keyword>